<dbReference type="GeneID" id="54557099"/>
<feature type="region of interest" description="Disordered" evidence="1">
    <location>
        <begin position="1"/>
        <end position="149"/>
    </location>
</feature>
<evidence type="ECO:0000313" key="3">
    <source>
        <dbReference type="EMBL" id="KAF2172978.1"/>
    </source>
</evidence>
<feature type="transmembrane region" description="Helical" evidence="2">
    <location>
        <begin position="262"/>
        <end position="284"/>
    </location>
</feature>
<evidence type="ECO:0000313" key="4">
    <source>
        <dbReference type="Proteomes" id="UP000799537"/>
    </source>
</evidence>
<dbReference type="AlphaFoldDB" id="A0A6A6D3F1"/>
<dbReference type="Proteomes" id="UP000799537">
    <property type="component" value="Unassembled WGS sequence"/>
</dbReference>
<reference evidence="3" key="1">
    <citation type="journal article" date="2020" name="Stud. Mycol.">
        <title>101 Dothideomycetes genomes: a test case for predicting lifestyles and emergence of pathogens.</title>
        <authorList>
            <person name="Haridas S."/>
            <person name="Albert R."/>
            <person name="Binder M."/>
            <person name="Bloem J."/>
            <person name="Labutti K."/>
            <person name="Salamov A."/>
            <person name="Andreopoulos B."/>
            <person name="Baker S."/>
            <person name="Barry K."/>
            <person name="Bills G."/>
            <person name="Bluhm B."/>
            <person name="Cannon C."/>
            <person name="Castanera R."/>
            <person name="Culley D."/>
            <person name="Daum C."/>
            <person name="Ezra D."/>
            <person name="Gonzalez J."/>
            <person name="Henrissat B."/>
            <person name="Kuo A."/>
            <person name="Liang C."/>
            <person name="Lipzen A."/>
            <person name="Lutzoni F."/>
            <person name="Magnuson J."/>
            <person name="Mondo S."/>
            <person name="Nolan M."/>
            <person name="Ohm R."/>
            <person name="Pangilinan J."/>
            <person name="Park H.-J."/>
            <person name="Ramirez L."/>
            <person name="Alfaro M."/>
            <person name="Sun H."/>
            <person name="Tritt A."/>
            <person name="Yoshinaga Y."/>
            <person name="Zwiers L.-H."/>
            <person name="Turgeon B."/>
            <person name="Goodwin S."/>
            <person name="Spatafora J."/>
            <person name="Crous P."/>
            <person name="Grigoriev I."/>
        </authorList>
    </citation>
    <scope>NUCLEOTIDE SEQUENCE</scope>
    <source>
        <strain evidence="3">ATCC 36951</strain>
    </source>
</reference>
<keyword evidence="4" id="KW-1185">Reference proteome</keyword>
<keyword evidence="2" id="KW-0472">Membrane</keyword>
<dbReference type="OrthoDB" id="5420214at2759"/>
<feature type="compositionally biased region" description="Basic and acidic residues" evidence="1">
    <location>
        <begin position="115"/>
        <end position="149"/>
    </location>
</feature>
<gene>
    <name evidence="3" type="ORF">M409DRAFT_16929</name>
</gene>
<evidence type="ECO:0000256" key="1">
    <source>
        <dbReference type="SAM" id="MobiDB-lite"/>
    </source>
</evidence>
<keyword evidence="2" id="KW-1133">Transmembrane helix</keyword>
<keyword evidence="2" id="KW-0812">Transmembrane</keyword>
<protein>
    <submittedName>
        <fullName evidence="3">Uncharacterized protein</fullName>
    </submittedName>
</protein>
<proteinExistence type="predicted"/>
<dbReference type="RefSeq" id="XP_033673867.1">
    <property type="nucleotide sequence ID" value="XM_033803827.1"/>
</dbReference>
<organism evidence="3 4">
    <name type="scientific">Zasmidium cellare ATCC 36951</name>
    <dbReference type="NCBI Taxonomy" id="1080233"/>
    <lineage>
        <taxon>Eukaryota</taxon>
        <taxon>Fungi</taxon>
        <taxon>Dikarya</taxon>
        <taxon>Ascomycota</taxon>
        <taxon>Pezizomycotina</taxon>
        <taxon>Dothideomycetes</taxon>
        <taxon>Dothideomycetidae</taxon>
        <taxon>Mycosphaerellales</taxon>
        <taxon>Mycosphaerellaceae</taxon>
        <taxon>Zasmidium</taxon>
    </lineage>
</organism>
<feature type="compositionally biased region" description="Polar residues" evidence="1">
    <location>
        <begin position="43"/>
        <end position="61"/>
    </location>
</feature>
<dbReference type="EMBL" id="ML993580">
    <property type="protein sequence ID" value="KAF2172978.1"/>
    <property type="molecule type" value="Genomic_DNA"/>
</dbReference>
<sequence length="318" mass="35241">MTDPSLAPRQHDQGFTEGHASDPFATPTLNPADLPTPPEPVAQISSRSQSALPVATSSSPNGRPHHEKAPYSYKSASMSSSGESSMMTGISSIDLEKGALGREQIQNKKKHTRRDRQSRDRHSKERRDPEKAAHSRSPGSHDRQPGRDPERVAYLEDDELDEARQLQEEKAVKILLYLSGPCVVMSFLNAIWTFISLIITSLAQPVRLCARRPTFGQQLGGLLGPAFNLQLKSIYTPLPPHADEDSSYRTGMLLTVQLLSPFLSLGMMVAAWVVAVFWGASAVVGDPSGTDKRDDGRETVMALRNWWEKWLVRSMREE</sequence>
<evidence type="ECO:0000256" key="2">
    <source>
        <dbReference type="SAM" id="Phobius"/>
    </source>
</evidence>
<feature type="transmembrane region" description="Helical" evidence="2">
    <location>
        <begin position="174"/>
        <end position="199"/>
    </location>
</feature>
<feature type="compositionally biased region" description="Low complexity" evidence="1">
    <location>
        <begin position="72"/>
        <end position="92"/>
    </location>
</feature>
<accession>A0A6A6D3F1</accession>
<name>A0A6A6D3F1_ZASCE</name>